<comment type="caution">
    <text evidence="8">The sequence shown here is derived from an EMBL/GenBank/DDBJ whole genome shotgun (WGS) entry which is preliminary data.</text>
</comment>
<dbReference type="InterPro" id="IPR033870">
    <property type="entry name" value="FatB"/>
</dbReference>
<dbReference type="EMBL" id="CQBM01000005">
    <property type="protein sequence ID" value="CNI20143.1"/>
    <property type="molecule type" value="Genomic_DNA"/>
</dbReference>
<evidence type="ECO:0000256" key="6">
    <source>
        <dbReference type="SAM" id="SignalP"/>
    </source>
</evidence>
<comment type="similarity">
    <text evidence="2">Belongs to the bacterial solute-binding protein 8 family.</text>
</comment>
<reference evidence="8 9" key="1">
    <citation type="submission" date="2015-03" db="EMBL/GenBank/DDBJ databases">
        <authorList>
            <consortium name="Pathogen Informatics"/>
            <person name="Murphy D."/>
        </authorList>
    </citation>
    <scope>NUCLEOTIDE SEQUENCE [LARGE SCALE GENOMIC DNA]</scope>
    <source>
        <strain evidence="8 9">FE82747</strain>
    </source>
</reference>
<dbReference type="CDD" id="cd01140">
    <property type="entry name" value="FatB"/>
    <property type="match status" value="1"/>
</dbReference>
<evidence type="ECO:0000313" key="8">
    <source>
        <dbReference type="EMBL" id="CNI20143.1"/>
    </source>
</evidence>
<evidence type="ECO:0000256" key="4">
    <source>
        <dbReference type="ARBA" id="ARBA00022496"/>
    </source>
</evidence>
<keyword evidence="4" id="KW-0410">Iron transport</keyword>
<evidence type="ECO:0000259" key="7">
    <source>
        <dbReference type="PROSITE" id="PS50983"/>
    </source>
</evidence>
<dbReference type="PANTHER" id="PTHR30532:SF28">
    <property type="entry name" value="PETROBACTIN-BINDING PROTEIN YCLQ"/>
    <property type="match status" value="1"/>
</dbReference>
<dbReference type="Gene3D" id="3.40.50.1980">
    <property type="entry name" value="Nitrogenase molybdenum iron protein domain"/>
    <property type="match status" value="2"/>
</dbReference>
<sequence>MRLRLALCSSLLVATVAMTGCDDSATTPEASAKISIEHAQGTTQVPINPQKVIILNPSVLDTADALGIKVAGVPQTSVHLPAFLSKYSGSEYLNAGTLFEPDYETLSQAKPDLIIAGGRAQDAYDKLSAIAPTISLDIDTQHFTQSLTQRTEQLASIFGKEEDAKALLGKFTQQINEIKQKSANAGSAMVVMVSGGKMSAYTPGSRFGFVFDELGFKPAATFTESGRHGNVVTSEFILNANPEWLFVLDRDNAIGRTEGQSAQQVLDNPLIHKTKAWQNNQIVYLDSASLYIAGGVQSYKQLMDKISAVLDKQAAAQ</sequence>
<accession>A0AA36PJW6</accession>
<dbReference type="InterPro" id="IPR002491">
    <property type="entry name" value="ABC_transptr_periplasmic_BD"/>
</dbReference>
<name>A0AA36PJW6_YERMO</name>
<dbReference type="PROSITE" id="PS51257">
    <property type="entry name" value="PROKAR_LIPOPROTEIN"/>
    <property type="match status" value="1"/>
</dbReference>
<proteinExistence type="inferred from homology"/>
<dbReference type="PROSITE" id="PS50983">
    <property type="entry name" value="FE_B12_PBP"/>
    <property type="match status" value="1"/>
</dbReference>
<keyword evidence="4" id="KW-0408">Iron</keyword>
<feature type="chain" id="PRO_5041402640" evidence="6">
    <location>
        <begin position="20"/>
        <end position="317"/>
    </location>
</feature>
<protein>
    <submittedName>
        <fullName evidence="8">Solute-binding iron ABC transport protein</fullName>
    </submittedName>
</protein>
<evidence type="ECO:0000256" key="1">
    <source>
        <dbReference type="ARBA" id="ARBA00004196"/>
    </source>
</evidence>
<evidence type="ECO:0000256" key="2">
    <source>
        <dbReference type="ARBA" id="ARBA00008814"/>
    </source>
</evidence>
<dbReference type="GO" id="GO:1901678">
    <property type="term" value="P:iron coordination entity transport"/>
    <property type="evidence" value="ECO:0007669"/>
    <property type="project" value="UniProtKB-ARBA"/>
</dbReference>
<feature type="signal peptide" evidence="6">
    <location>
        <begin position="1"/>
        <end position="19"/>
    </location>
</feature>
<evidence type="ECO:0000256" key="3">
    <source>
        <dbReference type="ARBA" id="ARBA00022448"/>
    </source>
</evidence>
<dbReference type="SUPFAM" id="SSF53807">
    <property type="entry name" value="Helical backbone' metal receptor"/>
    <property type="match status" value="1"/>
</dbReference>
<comment type="subcellular location">
    <subcellularLocation>
        <location evidence="1">Cell envelope</location>
    </subcellularLocation>
</comment>
<feature type="domain" description="Fe/B12 periplasmic-binding" evidence="7">
    <location>
        <begin position="51"/>
        <end position="314"/>
    </location>
</feature>
<gene>
    <name evidence="8" type="primary">fecB3</name>
    <name evidence="8" type="ORF">ERS008502_02563</name>
</gene>
<keyword evidence="5 6" id="KW-0732">Signal</keyword>
<evidence type="ECO:0000256" key="5">
    <source>
        <dbReference type="ARBA" id="ARBA00022729"/>
    </source>
</evidence>
<dbReference type="PANTHER" id="PTHR30532">
    <property type="entry name" value="IRON III DICITRATE-BINDING PERIPLASMIC PROTEIN"/>
    <property type="match status" value="1"/>
</dbReference>
<organism evidence="8 9">
    <name type="scientific">Yersinia mollaretii</name>
    <dbReference type="NCBI Taxonomy" id="33060"/>
    <lineage>
        <taxon>Bacteria</taxon>
        <taxon>Pseudomonadati</taxon>
        <taxon>Pseudomonadota</taxon>
        <taxon>Gammaproteobacteria</taxon>
        <taxon>Enterobacterales</taxon>
        <taxon>Yersiniaceae</taxon>
        <taxon>Yersinia</taxon>
    </lineage>
</organism>
<dbReference type="Pfam" id="PF01497">
    <property type="entry name" value="Peripla_BP_2"/>
    <property type="match status" value="1"/>
</dbReference>
<dbReference type="AlphaFoldDB" id="A0AA36PJW6"/>
<dbReference type="Proteomes" id="UP000040841">
    <property type="component" value="Unassembled WGS sequence"/>
</dbReference>
<dbReference type="RefSeq" id="WP_049647742.1">
    <property type="nucleotide sequence ID" value="NZ_CABHYS010000009.1"/>
</dbReference>
<keyword evidence="3" id="KW-0813">Transport</keyword>
<evidence type="ECO:0000313" key="9">
    <source>
        <dbReference type="Proteomes" id="UP000040841"/>
    </source>
</evidence>
<dbReference type="GO" id="GO:0030288">
    <property type="term" value="C:outer membrane-bounded periplasmic space"/>
    <property type="evidence" value="ECO:0007669"/>
    <property type="project" value="TreeGrafter"/>
</dbReference>
<dbReference type="InterPro" id="IPR051313">
    <property type="entry name" value="Bact_iron-sidero_bind"/>
</dbReference>
<keyword evidence="4" id="KW-0406">Ion transport</keyword>